<evidence type="ECO:0000313" key="2">
    <source>
        <dbReference type="EMBL" id="SVA58005.1"/>
    </source>
</evidence>
<evidence type="ECO:0000259" key="1">
    <source>
        <dbReference type="Pfam" id="PF07880"/>
    </source>
</evidence>
<dbReference type="InterPro" id="IPR008987">
    <property type="entry name" value="Baseplate_struct_prot_Gp9/10_N"/>
</dbReference>
<dbReference type="SUPFAM" id="SSF50017">
    <property type="entry name" value="gp9"/>
    <property type="match status" value="1"/>
</dbReference>
<dbReference type="AlphaFoldDB" id="A0A381WZU3"/>
<dbReference type="GO" id="GO:0019076">
    <property type="term" value="P:viral release from host cell"/>
    <property type="evidence" value="ECO:0007669"/>
    <property type="project" value="InterPro"/>
</dbReference>
<gene>
    <name evidence="2" type="ORF">METZ01_LOCUS110859</name>
</gene>
<dbReference type="InterPro" id="IPR036240">
    <property type="entry name" value="Gp9-like_sf"/>
</dbReference>
<sequence>MGKQNVNIGVEGNDGTGDSIREAFRKANENFTELYAVFGQGGQISFRSLSDVPDQLGAYKVPQSNASGDAILMKSIEGGQGITIDSLSNDKITISNTGTIISTDITPALGGPLNAANQGIANPNISSAAVLALNVAHGTTFTLDDLVISRGYADTRYLRSSGGPGSSGQVRIRPEPGSASSYTFIIEAFSGGNVVATAHGFESSSNGIAYRYNSTGQDATGLSTGTTYYLRYVTVDQVSLHASESEAQNNDDNTRIKISVPAGSGTGVQTMFDAAYDSVLPGNWISSESLPRKSVVRREGDSMTGALYLHDHPGAHAGATPQSPYAHSLITQNKEYVADEVMAWFDANNPGAHTTVAYNTTDAVYTPTTGELVLTIGSHPLTTENLIKINTNSLTFTCALDGNATNHTYPRATGSSAPGGFDYAYNTAVAITAISATTITVNVGISSNTTAHTFVSALANNVVSSQRHDKCERDTKFNIDAIAHDIKFGGNSEVVRVGKLYFDGASSQLGAGEIAYAVSINDKLRDIVKDYILTNTAYTSQQTATSQKTIANDGEPGSSERVTELVLILNTLTQTGEYTGTIIPATNPDVLQSASKYYVDNSAFASQTNLYVSSYGDDTMRGVPVGSEGRALNYAYKSLHQAALKAEEITDTAPDNIGPYIQDITYNAGNNKATVVTTGVKNSSGYEEVKILTDANRNFIIAETVAYINENYPEHVYLRDLCERDLGYTLDGIVLDMLDGVTANYHARNT</sequence>
<reference evidence="2" key="1">
    <citation type="submission" date="2018-05" db="EMBL/GenBank/DDBJ databases">
        <authorList>
            <person name="Lanie J.A."/>
            <person name="Ng W.-L."/>
            <person name="Kazmierczak K.M."/>
            <person name="Andrzejewski T.M."/>
            <person name="Davidsen T.M."/>
            <person name="Wayne K.J."/>
            <person name="Tettelin H."/>
            <person name="Glass J.I."/>
            <person name="Rusch D."/>
            <person name="Podicherti R."/>
            <person name="Tsui H.-C.T."/>
            <person name="Winkler M.E."/>
        </authorList>
    </citation>
    <scope>NUCLEOTIDE SEQUENCE</scope>
</reference>
<feature type="domain" description="Baseplate structural protein Gp9/Gp10 N-terminal" evidence="1">
    <location>
        <begin position="3"/>
        <end position="95"/>
    </location>
</feature>
<dbReference type="Pfam" id="PF07880">
    <property type="entry name" value="T4_gp9_10_N"/>
    <property type="match status" value="1"/>
</dbReference>
<organism evidence="2">
    <name type="scientific">marine metagenome</name>
    <dbReference type="NCBI Taxonomy" id="408172"/>
    <lineage>
        <taxon>unclassified sequences</taxon>
        <taxon>metagenomes</taxon>
        <taxon>ecological metagenomes</taxon>
    </lineage>
</organism>
<accession>A0A381WZU3</accession>
<protein>
    <recommendedName>
        <fullName evidence="1">Baseplate structural protein Gp9/Gp10 N-terminal domain-containing protein</fullName>
    </recommendedName>
</protein>
<name>A0A381WZU3_9ZZZZ</name>
<feature type="non-terminal residue" evidence="2">
    <location>
        <position position="750"/>
    </location>
</feature>
<proteinExistence type="predicted"/>
<dbReference type="EMBL" id="UINC01013422">
    <property type="protein sequence ID" value="SVA58005.1"/>
    <property type="molecule type" value="Genomic_DNA"/>
</dbReference>